<dbReference type="InterPro" id="IPR051416">
    <property type="entry name" value="phD-YefM_TA_antitoxins"/>
</dbReference>
<evidence type="ECO:0000313" key="4">
    <source>
        <dbReference type="Proteomes" id="UP000029713"/>
    </source>
</evidence>
<comment type="function">
    <text evidence="2">Antitoxin component of a type II toxin-antitoxin (TA) system.</text>
</comment>
<dbReference type="OrthoDB" id="4419580at2"/>
<organism evidence="3 4">
    <name type="scientific">Modestobacter caceresii</name>
    <dbReference type="NCBI Taxonomy" id="1522368"/>
    <lineage>
        <taxon>Bacteria</taxon>
        <taxon>Bacillati</taxon>
        <taxon>Actinomycetota</taxon>
        <taxon>Actinomycetes</taxon>
        <taxon>Geodermatophilales</taxon>
        <taxon>Geodermatophilaceae</taxon>
        <taxon>Modestobacter</taxon>
    </lineage>
</organism>
<keyword evidence="4" id="KW-1185">Reference proteome</keyword>
<comment type="similarity">
    <text evidence="1 2">Belongs to the phD/YefM antitoxin family.</text>
</comment>
<name>A0A098Y5E1_9ACTN</name>
<dbReference type="STRING" id="1522368.IN07_16405"/>
<dbReference type="Proteomes" id="UP000029713">
    <property type="component" value="Unassembled WGS sequence"/>
</dbReference>
<gene>
    <name evidence="3" type="ORF">IN07_16405</name>
</gene>
<evidence type="ECO:0000256" key="2">
    <source>
        <dbReference type="RuleBase" id="RU362080"/>
    </source>
</evidence>
<dbReference type="Gene3D" id="3.40.1620.10">
    <property type="entry name" value="YefM-like domain"/>
    <property type="match status" value="1"/>
</dbReference>
<evidence type="ECO:0000256" key="1">
    <source>
        <dbReference type="ARBA" id="ARBA00009981"/>
    </source>
</evidence>
<dbReference type="EMBL" id="JPMX01000075">
    <property type="protein sequence ID" value="KGH45672.1"/>
    <property type="molecule type" value="Genomic_DNA"/>
</dbReference>
<reference evidence="3 4" key="1">
    <citation type="submission" date="2014-07" db="EMBL/GenBank/DDBJ databases">
        <title>Biosystematic studies on Modestobacter strains isolated from extreme hyper-arid desert soil and from historic building.</title>
        <authorList>
            <person name="Bukarasam K."/>
            <person name="Bull A."/>
            <person name="Girard G."/>
            <person name="van Wezel G."/>
            <person name="Goodfellow M."/>
        </authorList>
    </citation>
    <scope>NUCLEOTIDE SEQUENCE [LARGE SCALE GENOMIC DNA]</scope>
    <source>
        <strain evidence="3 4">KNN45-2b</strain>
    </source>
</reference>
<sequence length="89" mass="9769">MTGSADRPSHTVSVAEARSRFSELLDAAEAGETVVITRRGQPVAELTPHPRAPRAGTRDLSWLAEETAKISYDQVDSGDLVRGMRDERY</sequence>
<proteinExistence type="inferred from homology"/>
<dbReference type="Pfam" id="PF02604">
    <property type="entry name" value="PhdYeFM_antitox"/>
    <property type="match status" value="1"/>
</dbReference>
<evidence type="ECO:0000313" key="3">
    <source>
        <dbReference type="EMBL" id="KGH45672.1"/>
    </source>
</evidence>
<comment type="caution">
    <text evidence="3">The sequence shown here is derived from an EMBL/GenBank/DDBJ whole genome shotgun (WGS) entry which is preliminary data.</text>
</comment>
<protein>
    <recommendedName>
        <fullName evidence="2">Antitoxin</fullName>
    </recommendedName>
</protein>
<dbReference type="InterPro" id="IPR006442">
    <property type="entry name" value="Antitoxin_Phd/YefM"/>
</dbReference>
<dbReference type="PANTHER" id="PTHR35377">
    <property type="entry name" value="ANTITOXIN VAPB49-RELATED-RELATED"/>
    <property type="match status" value="1"/>
</dbReference>
<dbReference type="RefSeq" id="WP_036337156.1">
    <property type="nucleotide sequence ID" value="NZ_JPMX01000075.1"/>
</dbReference>
<accession>A0A098Y5E1</accession>
<dbReference type="InterPro" id="IPR036165">
    <property type="entry name" value="YefM-like_sf"/>
</dbReference>
<dbReference type="NCBIfam" id="TIGR01552">
    <property type="entry name" value="phd_fam"/>
    <property type="match status" value="1"/>
</dbReference>
<dbReference type="AlphaFoldDB" id="A0A098Y5E1"/>
<dbReference type="SUPFAM" id="SSF143120">
    <property type="entry name" value="YefM-like"/>
    <property type="match status" value="1"/>
</dbReference>